<dbReference type="EMBL" id="CP032568">
    <property type="protein sequence ID" value="AYF75476.1"/>
    <property type="molecule type" value="Genomic_DNA"/>
</dbReference>
<evidence type="ECO:0000256" key="2">
    <source>
        <dbReference type="ARBA" id="ARBA00012277"/>
    </source>
</evidence>
<dbReference type="KEGG" id="nyu:D7D52_18265"/>
<dbReference type="GO" id="GO:0003863">
    <property type="term" value="F:branched-chain 2-oxo acid dehydrogenase activity"/>
    <property type="evidence" value="ECO:0007669"/>
    <property type="project" value="UniProtKB-EC"/>
</dbReference>
<dbReference type="NCBIfam" id="NF006667">
    <property type="entry name" value="PRK09212.1"/>
    <property type="match status" value="1"/>
</dbReference>
<evidence type="ECO:0000256" key="6">
    <source>
        <dbReference type="ARBA" id="ARBA00059108"/>
    </source>
</evidence>
<evidence type="ECO:0000256" key="7">
    <source>
        <dbReference type="ARBA" id="ARBA00063870"/>
    </source>
</evidence>
<dbReference type="SUPFAM" id="SSF52922">
    <property type="entry name" value="TK C-terminal domain-like"/>
    <property type="match status" value="1"/>
</dbReference>
<dbReference type="EC" id="1.2.4.4" evidence="2"/>
<evidence type="ECO:0000256" key="9">
    <source>
        <dbReference type="ARBA" id="ARBA00080625"/>
    </source>
</evidence>
<keyword evidence="12" id="KW-1185">Reference proteome</keyword>
<evidence type="ECO:0000313" key="12">
    <source>
        <dbReference type="Proteomes" id="UP000267164"/>
    </source>
</evidence>
<evidence type="ECO:0000256" key="3">
    <source>
        <dbReference type="ARBA" id="ARBA00023002"/>
    </source>
</evidence>
<organism evidence="11 12">
    <name type="scientific">Nocardia yunnanensis</name>
    <dbReference type="NCBI Taxonomy" id="2382165"/>
    <lineage>
        <taxon>Bacteria</taxon>
        <taxon>Bacillati</taxon>
        <taxon>Actinomycetota</taxon>
        <taxon>Actinomycetes</taxon>
        <taxon>Mycobacteriales</taxon>
        <taxon>Nocardiaceae</taxon>
        <taxon>Nocardia</taxon>
    </lineage>
</organism>
<dbReference type="InterPro" id="IPR005475">
    <property type="entry name" value="Transketolase-like_Pyr-bd"/>
</dbReference>
<evidence type="ECO:0000259" key="10">
    <source>
        <dbReference type="SMART" id="SM00861"/>
    </source>
</evidence>
<gene>
    <name evidence="11" type="ORF">D7D52_18265</name>
</gene>
<dbReference type="FunFam" id="3.40.50.920:FF:000001">
    <property type="entry name" value="Pyruvate dehydrogenase E1 beta subunit"/>
    <property type="match status" value="1"/>
</dbReference>
<sequence length="348" mass="36238">MSDVAQETVETAVETQPMLGFQALGSALDDMLGRDPSVFLLGEDIADPGGGVFKVTAGLSSKHGAHRVRATPISEQAIMGAAVGAAVAGMRPVAEIMLMDFLAVCLDQLSNHAAKLRYMSGGQTSVPLTVRCAAGAGMQFGAQHSEMLEAWLTHIPGLKVVVPSNPADAKGLLTACILDPDPCVIVEQSLLYFAPPQPVPVGHHVVPLGVAATVRSGRDITLISYGRQVHDAVAAAGVLAADGIEAEVLDLRSLVPLDERAVLESVARTRHAVVVHEAVRRNGFGAELAALISESLFDELGAPVARVAGANTPIPYAKPLEDAFLPSHDAIVTAVRATLARSRVRVAG</sequence>
<dbReference type="Gene3D" id="3.40.50.970">
    <property type="match status" value="1"/>
</dbReference>
<evidence type="ECO:0000256" key="1">
    <source>
        <dbReference type="ARBA" id="ARBA00001964"/>
    </source>
</evidence>
<dbReference type="Pfam" id="PF02780">
    <property type="entry name" value="Transketolase_C"/>
    <property type="match status" value="1"/>
</dbReference>
<dbReference type="FunFam" id="3.40.50.970:FF:000001">
    <property type="entry name" value="Pyruvate dehydrogenase E1 beta subunit"/>
    <property type="match status" value="1"/>
</dbReference>
<reference evidence="11 12" key="1">
    <citation type="submission" date="2018-09" db="EMBL/GenBank/DDBJ databases">
        <title>Nocardia yunnanensis sp. nov., an actinomycete isolated from a soil sample.</title>
        <authorList>
            <person name="Zhang J."/>
        </authorList>
    </citation>
    <scope>NUCLEOTIDE SEQUENCE [LARGE SCALE GENOMIC DNA]</scope>
    <source>
        <strain evidence="11 12">CFHS0054</strain>
    </source>
</reference>
<accession>A0A386ZD87</accession>
<dbReference type="SUPFAM" id="SSF52518">
    <property type="entry name" value="Thiamin diphosphate-binding fold (THDP-binding)"/>
    <property type="match status" value="1"/>
</dbReference>
<feature type="domain" description="Transketolase-like pyrimidine-binding" evidence="10">
    <location>
        <begin position="18"/>
        <end position="193"/>
    </location>
</feature>
<keyword evidence="3" id="KW-0560">Oxidoreductase</keyword>
<dbReference type="CDD" id="cd07036">
    <property type="entry name" value="TPP_PYR_E1-PDHc-beta_like"/>
    <property type="match status" value="1"/>
</dbReference>
<name>A0A386ZD87_9NOCA</name>
<dbReference type="Gene3D" id="3.40.50.920">
    <property type="match status" value="1"/>
</dbReference>
<keyword evidence="4" id="KW-0786">Thiamine pyrophosphate</keyword>
<dbReference type="PANTHER" id="PTHR43257">
    <property type="entry name" value="PYRUVATE DEHYDROGENASE E1 COMPONENT BETA SUBUNIT"/>
    <property type="match status" value="1"/>
</dbReference>
<evidence type="ECO:0000313" key="11">
    <source>
        <dbReference type="EMBL" id="AYF75476.1"/>
    </source>
</evidence>
<dbReference type="InterPro" id="IPR029061">
    <property type="entry name" value="THDP-binding"/>
</dbReference>
<dbReference type="OrthoDB" id="3457658at2"/>
<evidence type="ECO:0000256" key="8">
    <source>
        <dbReference type="ARBA" id="ARBA00069117"/>
    </source>
</evidence>
<dbReference type="SMART" id="SM00861">
    <property type="entry name" value="Transket_pyr"/>
    <property type="match status" value="1"/>
</dbReference>
<comment type="subunit">
    <text evidence="7">Heteromer of E1 alpha (BkdA) and beta (BkdB) subunits. Part of the BCKADH complex, consisting of multiple copies of BkdA/BkdB (E1), BkdC (E2) and Lpd (E3).</text>
</comment>
<comment type="catalytic activity">
    <reaction evidence="5">
        <text>N(6)-[(R)-lipoyl]-L-lysyl-[protein] + 3-methyl-2-oxobutanoate + H(+) = N(6)-[(R)-S(8)-2-methylpropanoyldihydrolipoyl]-L-lysyl-[protein] + CO2</text>
        <dbReference type="Rhea" id="RHEA:13457"/>
        <dbReference type="Rhea" id="RHEA-COMP:10474"/>
        <dbReference type="Rhea" id="RHEA-COMP:10497"/>
        <dbReference type="ChEBI" id="CHEBI:11851"/>
        <dbReference type="ChEBI" id="CHEBI:15378"/>
        <dbReference type="ChEBI" id="CHEBI:16526"/>
        <dbReference type="ChEBI" id="CHEBI:83099"/>
        <dbReference type="ChEBI" id="CHEBI:83142"/>
        <dbReference type="EC" id="1.2.4.4"/>
    </reaction>
</comment>
<dbReference type="Proteomes" id="UP000267164">
    <property type="component" value="Chromosome"/>
</dbReference>
<comment type="cofactor">
    <cofactor evidence="1">
        <name>thiamine diphosphate</name>
        <dbReference type="ChEBI" id="CHEBI:58937"/>
    </cofactor>
</comment>
<dbReference type="GO" id="GO:0000287">
    <property type="term" value="F:magnesium ion binding"/>
    <property type="evidence" value="ECO:0007669"/>
    <property type="project" value="UniProtKB-ARBA"/>
</dbReference>
<protein>
    <recommendedName>
        <fullName evidence="8">3-methyl-2-oxobutanoate dehydrogenase subunit beta</fullName>
        <ecNumber evidence="2">1.2.4.4</ecNumber>
    </recommendedName>
    <alternativeName>
        <fullName evidence="9">Branched-chain alpha-ketoacid dehydrogenase E1 component subunit beta</fullName>
    </alternativeName>
</protein>
<evidence type="ECO:0000256" key="5">
    <source>
        <dbReference type="ARBA" id="ARBA00052792"/>
    </source>
</evidence>
<proteinExistence type="predicted"/>
<dbReference type="InterPro" id="IPR009014">
    <property type="entry name" value="Transketo_C/PFOR_II"/>
</dbReference>
<evidence type="ECO:0000256" key="4">
    <source>
        <dbReference type="ARBA" id="ARBA00023052"/>
    </source>
</evidence>
<comment type="function">
    <text evidence="6">Component of the branched-chain alpha-ketoacid dehydrogenase (BCKADH) complex, that catalyzes the overall conversion of branched-chain alpha-ketoacids to acyl-CoA and CO(2).</text>
</comment>
<dbReference type="Pfam" id="PF02779">
    <property type="entry name" value="Transket_pyr"/>
    <property type="match status" value="1"/>
</dbReference>
<dbReference type="AlphaFoldDB" id="A0A386ZD87"/>
<dbReference type="PANTHER" id="PTHR43257:SF2">
    <property type="entry name" value="PYRUVATE DEHYDROGENASE E1 COMPONENT SUBUNIT BETA"/>
    <property type="match status" value="1"/>
</dbReference>
<dbReference type="InterPro" id="IPR033248">
    <property type="entry name" value="Transketolase_C"/>
</dbReference>